<comment type="caution">
    <text evidence="10">The sequence shown here is derived from an EMBL/GenBank/DDBJ whole genome shotgun (WGS) entry which is preliminary data.</text>
</comment>
<dbReference type="Proteomes" id="UP001306508">
    <property type="component" value="Unassembled WGS sequence"/>
</dbReference>
<comment type="subcellular location">
    <subcellularLocation>
        <location evidence="1">Endoplasmic reticulum membrane</location>
        <topology evidence="1">Multi-pass membrane protein</topology>
    </subcellularLocation>
</comment>
<comment type="similarity">
    <text evidence="3">Belongs to the PIGU family.</text>
</comment>
<dbReference type="EMBL" id="JAWIZZ010000031">
    <property type="protein sequence ID" value="KAK5781586.1"/>
    <property type="molecule type" value="Genomic_DNA"/>
</dbReference>
<comment type="pathway">
    <text evidence="2">Glycolipid biosynthesis; glycosylphosphatidylinositol-anchor biosynthesis.</text>
</comment>
<evidence type="ECO:0000256" key="4">
    <source>
        <dbReference type="ARBA" id="ARBA00022502"/>
    </source>
</evidence>
<feature type="transmembrane region" description="Helical" evidence="9">
    <location>
        <begin position="277"/>
        <end position="299"/>
    </location>
</feature>
<evidence type="ECO:0000256" key="9">
    <source>
        <dbReference type="SAM" id="Phobius"/>
    </source>
</evidence>
<keyword evidence="4" id="KW-0337">GPI-anchor biosynthesis</keyword>
<feature type="transmembrane region" description="Helical" evidence="9">
    <location>
        <begin position="311"/>
        <end position="333"/>
    </location>
</feature>
<dbReference type="GO" id="GO:0006506">
    <property type="term" value="P:GPI anchor biosynthetic process"/>
    <property type="evidence" value="ECO:0007669"/>
    <property type="project" value="UniProtKB-KW"/>
</dbReference>
<feature type="transmembrane region" description="Helical" evidence="9">
    <location>
        <begin position="142"/>
        <end position="159"/>
    </location>
</feature>
<keyword evidence="11" id="KW-1185">Reference proteome</keyword>
<evidence type="ECO:0000256" key="6">
    <source>
        <dbReference type="ARBA" id="ARBA00022824"/>
    </source>
</evidence>
<feature type="transmembrane region" description="Helical" evidence="9">
    <location>
        <begin position="30"/>
        <end position="48"/>
    </location>
</feature>
<keyword evidence="7 9" id="KW-1133">Transmembrane helix</keyword>
<evidence type="ECO:0000256" key="7">
    <source>
        <dbReference type="ARBA" id="ARBA00022989"/>
    </source>
</evidence>
<evidence type="ECO:0000256" key="5">
    <source>
        <dbReference type="ARBA" id="ARBA00022692"/>
    </source>
</evidence>
<organism evidence="10 11">
    <name type="scientific">Arxiozyma heterogenica</name>
    <dbReference type="NCBI Taxonomy" id="278026"/>
    <lineage>
        <taxon>Eukaryota</taxon>
        <taxon>Fungi</taxon>
        <taxon>Dikarya</taxon>
        <taxon>Ascomycota</taxon>
        <taxon>Saccharomycotina</taxon>
        <taxon>Saccharomycetes</taxon>
        <taxon>Saccharomycetales</taxon>
        <taxon>Saccharomycetaceae</taxon>
        <taxon>Arxiozyma</taxon>
    </lineage>
</organism>
<dbReference type="PANTHER" id="PTHR13121:SF0">
    <property type="entry name" value="PHOSPHATIDYLINOSITOL GLYCAN ANCHOR BIOSYNTHESIS CLASS U PROTEIN"/>
    <property type="match status" value="1"/>
</dbReference>
<evidence type="ECO:0000313" key="11">
    <source>
        <dbReference type="Proteomes" id="UP001306508"/>
    </source>
</evidence>
<evidence type="ECO:0000256" key="8">
    <source>
        <dbReference type="ARBA" id="ARBA00023136"/>
    </source>
</evidence>
<accession>A0AAN8A999</accession>
<dbReference type="Pfam" id="PF06728">
    <property type="entry name" value="PIG-U"/>
    <property type="match status" value="1"/>
</dbReference>
<keyword evidence="5 9" id="KW-0812">Transmembrane</keyword>
<reference evidence="11" key="1">
    <citation type="submission" date="2023-07" db="EMBL/GenBank/DDBJ databases">
        <title>A draft genome of Kazachstania heterogenica Y-27499.</title>
        <authorList>
            <person name="Donic C."/>
            <person name="Kralova J.S."/>
            <person name="Fidel L."/>
            <person name="Ben-Dor S."/>
            <person name="Jung S."/>
        </authorList>
    </citation>
    <scope>NUCLEOTIDE SEQUENCE [LARGE SCALE GENOMIC DNA]</scope>
    <source>
        <strain evidence="11">Y27499</strain>
    </source>
</reference>
<dbReference type="AlphaFoldDB" id="A0AAN8A999"/>
<feature type="transmembrane region" description="Helical" evidence="9">
    <location>
        <begin position="107"/>
        <end position="130"/>
    </location>
</feature>
<evidence type="ECO:0000256" key="3">
    <source>
        <dbReference type="ARBA" id="ARBA00010026"/>
    </source>
</evidence>
<keyword evidence="6" id="KW-0256">Endoplasmic reticulum</keyword>
<feature type="transmembrane region" description="Helical" evidence="9">
    <location>
        <begin position="60"/>
        <end position="87"/>
    </location>
</feature>
<dbReference type="PANTHER" id="PTHR13121">
    <property type="entry name" value="GPI TRANSAMIDASE COMPONENT PIG-U"/>
    <property type="match status" value="1"/>
</dbReference>
<keyword evidence="8 9" id="KW-0472">Membrane</keyword>
<name>A0AAN8A999_9SACH</name>
<gene>
    <name evidence="10" type="ORF">RI543_000768</name>
</gene>
<evidence type="ECO:0000256" key="1">
    <source>
        <dbReference type="ARBA" id="ARBA00004477"/>
    </source>
</evidence>
<dbReference type="GO" id="GO:0016255">
    <property type="term" value="P:attachment of GPI anchor to protein"/>
    <property type="evidence" value="ECO:0007669"/>
    <property type="project" value="InterPro"/>
</dbReference>
<dbReference type="GO" id="GO:0042765">
    <property type="term" value="C:GPI-anchor transamidase complex"/>
    <property type="evidence" value="ECO:0007669"/>
    <property type="project" value="InterPro"/>
</dbReference>
<protein>
    <submittedName>
        <fullName evidence="10">Uncharacterized protein</fullName>
    </submittedName>
</protein>
<evidence type="ECO:0000313" key="10">
    <source>
        <dbReference type="EMBL" id="KAK5781586.1"/>
    </source>
</evidence>
<evidence type="ECO:0000256" key="2">
    <source>
        <dbReference type="ARBA" id="ARBA00004687"/>
    </source>
</evidence>
<proteinExistence type="inferred from homology"/>
<dbReference type="InterPro" id="IPR009600">
    <property type="entry name" value="PIG-U"/>
</dbReference>
<sequence length="351" mass="40269">MGLYEGGVVYLPPLLLQFVNLFQIGGGSQLVASLLFIFLDCLLVWQLYSLEMHLNQTSNCAWIFALNPLTILSCISKSTIVFTYLPLISTLYFISTQEGANLVLSSLMMSVATYLDPIMGILLVPTLNFIINKFMRSINRSLFYLVNFVICLLLLYWTSPFPLSIVYGTRLNFSNVVPNMGLWWYFFIEMFQEFIPFFKSVFNLFSICMVIPLTVRFNNCTEGNGRNKPFPLYCWIISLGWVILTKPYPTLGETGMFLSLLPLLDINQTSILRYMRYPMLIILLFLHSILLSPIFYHLWIDLGSGNSNFFYAISLVYNLALGLLISDITWGVLRLEYDGGRPNYARKLTQV</sequence>